<feature type="transmembrane region" description="Helical" evidence="2">
    <location>
        <begin position="9"/>
        <end position="32"/>
    </location>
</feature>
<dbReference type="EMBL" id="LR214939">
    <property type="protein sequence ID" value="VEU56136.1"/>
    <property type="molecule type" value="Genomic_DNA"/>
</dbReference>
<geneLocation type="plasmid" evidence="3">
    <name>2</name>
</geneLocation>
<keyword evidence="2" id="KW-1133">Transmembrane helix</keyword>
<dbReference type="RefSeq" id="WP_024544009.1">
    <property type="nucleotide sequence ID" value="NZ_LR214938.2"/>
</dbReference>
<keyword evidence="3" id="KW-0614">Plasmid</keyword>
<evidence type="ECO:0000313" key="3">
    <source>
        <dbReference type="EMBL" id="VEU56136.1"/>
    </source>
</evidence>
<keyword evidence="2" id="KW-0472">Membrane</keyword>
<dbReference type="AlphaFoldDB" id="A0A448ZY95"/>
<dbReference type="NCBIfam" id="NF045957">
    <property type="entry name" value="MHO_1590_dom"/>
    <property type="match status" value="1"/>
</dbReference>
<protein>
    <submittedName>
        <fullName evidence="3">Uncharacterized protein</fullName>
    </submittedName>
</protein>
<name>A0A448ZY95_METSV</name>
<feature type="region of interest" description="Disordered" evidence="1">
    <location>
        <begin position="39"/>
        <end position="69"/>
    </location>
</feature>
<accession>A0A448ZY95</accession>
<evidence type="ECO:0000256" key="1">
    <source>
        <dbReference type="SAM" id="MobiDB-lite"/>
    </source>
</evidence>
<organism evidence="3">
    <name type="scientific">Metamycoplasma salivarium</name>
    <name type="common">Mycoplasma salivarium</name>
    <dbReference type="NCBI Taxonomy" id="2124"/>
    <lineage>
        <taxon>Bacteria</taxon>
        <taxon>Bacillati</taxon>
        <taxon>Mycoplasmatota</taxon>
        <taxon>Mycoplasmoidales</taxon>
        <taxon>Metamycoplasmataceae</taxon>
        <taxon>Metamycoplasma</taxon>
    </lineage>
</organism>
<feature type="compositionally biased region" description="Low complexity" evidence="1">
    <location>
        <begin position="39"/>
        <end position="58"/>
    </location>
</feature>
<keyword evidence="2" id="KW-0812">Transmembrane</keyword>
<proteinExistence type="predicted"/>
<reference evidence="3" key="1">
    <citation type="submission" date="2019-01" db="EMBL/GenBank/DDBJ databases">
        <authorList>
            <consortium name="Pathogen Informatics"/>
        </authorList>
    </citation>
    <scope>NUCLEOTIDE SEQUENCE [LARGE SCALE GENOMIC DNA]</scope>
    <source>
        <strain evidence="3">NCTC10113</strain>
    </source>
</reference>
<sequence length="165" mass="19240">MKRDKKKKIILYSSLTGIGLITLASVTAWAVISKKNSQKINNNENPNNKQNNDINKPEVPNIDNKNPNEINEDKKLQIINSDDIFPIIETRDYYDKLNFKDGQPWIDDDMISYIIKNIIGRMTINDGAIKYVIKRENDQNVTIHFIWYNTTKKAYRTYKISTNTI</sequence>
<gene>
    <name evidence="3" type="ORF">NCTC10113_01020</name>
</gene>
<evidence type="ECO:0000256" key="2">
    <source>
        <dbReference type="SAM" id="Phobius"/>
    </source>
</evidence>